<name>A0A3N4VJX9_9GAMM</name>
<dbReference type="Gene3D" id="1.25.40.10">
    <property type="entry name" value="Tetratricopeptide repeat domain"/>
    <property type="match status" value="1"/>
</dbReference>
<sequence>MRWREGLLALLCAAATAQAGERESAAEAVLRVREESRGLSEPVVRAQAAFSRAHALLGQGVDFGADNCARAEPDLREALERLRDLPARPAPGSDVKGFASLQLGRCRMAQGRDRDAARLLREAERWGNAGMVAQARACLAGLYAQGRGVERDPERALALYVLADGEACDSTRGHDVRSAAELILTLNPDAGRVHDGVVYALLRRGSARDWLRMLELHKRHFSSAGTGRYIPLALDGLYAGGAGEEDRAAMRELSLELGRLFLERGERALALGYLRLADPAAAGEWLRRWDREARYRLILADGREWRASDAVP</sequence>
<dbReference type="InterPro" id="IPR011990">
    <property type="entry name" value="TPR-like_helical_dom_sf"/>
</dbReference>
<reference evidence="1 2" key="1">
    <citation type="submission" date="2018-11" db="EMBL/GenBank/DDBJ databases">
        <title>Genomic Encyclopedia of Type Strains, Phase IV (KMG-IV): sequencing the most valuable type-strain genomes for metagenomic binning, comparative biology and taxonomic classification.</title>
        <authorList>
            <person name="Goeker M."/>
        </authorList>
    </citation>
    <scope>NUCLEOTIDE SEQUENCE [LARGE SCALE GENOMIC DNA]</scope>
    <source>
        <strain evidence="1 2">DSM 25623</strain>
    </source>
</reference>
<dbReference type="EMBL" id="RKQN01000001">
    <property type="protein sequence ID" value="RPE82013.1"/>
    <property type="molecule type" value="Genomic_DNA"/>
</dbReference>
<evidence type="ECO:0000313" key="1">
    <source>
        <dbReference type="EMBL" id="RPE82013.1"/>
    </source>
</evidence>
<comment type="caution">
    <text evidence="1">The sequence shown here is derived from an EMBL/GenBank/DDBJ whole genome shotgun (WGS) entry which is preliminary data.</text>
</comment>
<dbReference type="Proteomes" id="UP000269708">
    <property type="component" value="Unassembled WGS sequence"/>
</dbReference>
<gene>
    <name evidence="1" type="ORF">EDC50_1216</name>
</gene>
<organism evidence="1 2">
    <name type="scientific">Vulcaniibacterium tengchongense</name>
    <dbReference type="NCBI Taxonomy" id="1273429"/>
    <lineage>
        <taxon>Bacteria</taxon>
        <taxon>Pseudomonadati</taxon>
        <taxon>Pseudomonadota</taxon>
        <taxon>Gammaproteobacteria</taxon>
        <taxon>Lysobacterales</taxon>
        <taxon>Lysobacteraceae</taxon>
        <taxon>Vulcaniibacterium</taxon>
    </lineage>
</organism>
<accession>A0A3N4VJX9</accession>
<keyword evidence="2" id="KW-1185">Reference proteome</keyword>
<protein>
    <recommendedName>
        <fullName evidence="3">TPR repeat protein</fullName>
    </recommendedName>
</protein>
<dbReference type="SUPFAM" id="SSF48452">
    <property type="entry name" value="TPR-like"/>
    <property type="match status" value="1"/>
</dbReference>
<evidence type="ECO:0008006" key="3">
    <source>
        <dbReference type="Google" id="ProtNLM"/>
    </source>
</evidence>
<evidence type="ECO:0000313" key="2">
    <source>
        <dbReference type="Proteomes" id="UP000269708"/>
    </source>
</evidence>
<proteinExistence type="predicted"/>
<dbReference type="AlphaFoldDB" id="A0A3N4VJX9"/>